<dbReference type="HOGENOM" id="CLU_104590_0_1_11"/>
<dbReference type="RefSeq" id="WP_016330902.1">
    <property type="nucleotide sequence ID" value="NZ_CP008953.1"/>
</dbReference>
<sequence length="165" mass="17698">MASRIEHRSAFSADLATTFDAVAGEAALRARLEQIGGDDAELLEYVPAEDGVRYKLRQGISSDKLPSAVRTLHRGDLIVEREQSWKAAGDGYTGTATAAVSGVPGEITAKTSLTAEGERTTLVNSGQVKVRIPFVGGKLEGVIAEQVTKLLEREAEFVAKWLAER</sequence>
<dbReference type="EMBL" id="CP008953">
    <property type="protein sequence ID" value="AIG80268.1"/>
    <property type="molecule type" value="Genomic_DNA"/>
</dbReference>
<dbReference type="Proteomes" id="UP000028492">
    <property type="component" value="Chromosome"/>
</dbReference>
<dbReference type="InterPro" id="IPR019639">
    <property type="entry name" value="DUF2505"/>
</dbReference>
<dbReference type="AlphaFoldDB" id="A0A075V4S1"/>
<name>A0A075V4S1_9PSEU</name>
<reference evidence="1 2" key="1">
    <citation type="journal article" date="2014" name="J. Biotechnol.">
        <title>Complete genome sequence of the actinobacterium Amycolatopsis japonica MG417-CF17(T) (=DSM 44213T) producing (S,S)-N,N'-ethylenediaminedisuccinic acid.</title>
        <authorList>
            <person name="Stegmann E."/>
            <person name="Albersmeier A."/>
            <person name="Spohn M."/>
            <person name="Gert H."/>
            <person name="Weber T."/>
            <person name="Wohlleben W."/>
            <person name="Kalinowski J."/>
            <person name="Ruckert C."/>
        </authorList>
    </citation>
    <scope>NUCLEOTIDE SEQUENCE [LARGE SCALE GENOMIC DNA]</scope>
    <source>
        <strain evidence="2">MG417-CF17 (DSM 44213)</strain>
    </source>
</reference>
<dbReference type="KEGG" id="aja:AJAP_37365"/>
<dbReference type="Pfam" id="PF10698">
    <property type="entry name" value="DUF2505"/>
    <property type="match status" value="1"/>
</dbReference>
<keyword evidence="2" id="KW-1185">Reference proteome</keyword>
<dbReference type="STRING" id="208439.AJAP_37365"/>
<organism evidence="1 2">
    <name type="scientific">Amycolatopsis japonica</name>
    <dbReference type="NCBI Taxonomy" id="208439"/>
    <lineage>
        <taxon>Bacteria</taxon>
        <taxon>Bacillati</taxon>
        <taxon>Actinomycetota</taxon>
        <taxon>Actinomycetes</taxon>
        <taxon>Pseudonocardiales</taxon>
        <taxon>Pseudonocardiaceae</taxon>
        <taxon>Amycolatopsis</taxon>
        <taxon>Amycolatopsis japonica group</taxon>
    </lineage>
</organism>
<gene>
    <name evidence="1" type="ORF">AJAP_37365</name>
</gene>
<protein>
    <recommendedName>
        <fullName evidence="3">DUF2505 domain-containing protein</fullName>
    </recommendedName>
</protein>
<evidence type="ECO:0008006" key="3">
    <source>
        <dbReference type="Google" id="ProtNLM"/>
    </source>
</evidence>
<evidence type="ECO:0000313" key="2">
    <source>
        <dbReference type="Proteomes" id="UP000028492"/>
    </source>
</evidence>
<accession>A0A075V4S1</accession>
<proteinExistence type="predicted"/>
<evidence type="ECO:0000313" key="1">
    <source>
        <dbReference type="EMBL" id="AIG80268.1"/>
    </source>
</evidence>
<dbReference type="eggNOG" id="COG3832">
    <property type="taxonomic scope" value="Bacteria"/>
</dbReference>